<name>A0AAE9Z8Y4_9GAMM</name>
<proteinExistence type="predicted"/>
<reference evidence="2" key="2">
    <citation type="submission" date="2020-07" db="EMBL/GenBank/DDBJ databases">
        <authorList>
            <person name="van Zyl L.J."/>
            <person name="Busche T."/>
            <person name="Ruckert C."/>
            <person name="Kalinowski J."/>
            <person name="Trindade M.I."/>
        </authorList>
    </citation>
    <scope>NUCLEOTIDE SEQUENCE</scope>
    <source>
        <strain evidence="2">XOM25</strain>
    </source>
</reference>
<keyword evidence="3" id="KW-1185">Reference proteome</keyword>
<accession>A0AAE9Z8Y4</accession>
<protein>
    <submittedName>
        <fullName evidence="2">Uncharacterized protein</fullName>
    </submittedName>
</protein>
<dbReference type="RefSeq" id="WP_044840326.1">
    <property type="nucleotide sequence ID" value="NZ_CP059734.1"/>
</dbReference>
<dbReference type="EMBL" id="CP059734">
    <property type="protein sequence ID" value="WDE08951.1"/>
    <property type="molecule type" value="Genomic_DNA"/>
</dbReference>
<reference evidence="2 3" key="3">
    <citation type="journal article" date="2022" name="Mar. Drugs">
        <title>Bioassay-Guided Fractionation Leads to the Detection of Cholic Acid Generated by the Rare Thalassomonas sp.</title>
        <authorList>
            <person name="Pheiffer F."/>
            <person name="Schneider Y.K."/>
            <person name="Hansen E.H."/>
            <person name="Andersen J.H."/>
            <person name="Isaksson J."/>
            <person name="Busche T."/>
            <person name="R C."/>
            <person name="Kalinowski J."/>
            <person name="Zyl L.V."/>
            <person name="Trindade M."/>
        </authorList>
    </citation>
    <scope>NUCLEOTIDE SEQUENCE [LARGE SCALE GENOMIC DNA]</scope>
    <source>
        <strain evidence="2 3">XOM25</strain>
    </source>
</reference>
<sequence>MRLHQSKEVYQHVIAINKELSALYSCFLETVTDERTRIFLHFIEQKQADAISYLNGLIKAEPKSILDSWLDEEIEHKSIDYIKTLKQKPDVTIDDVLAISADINEKVNS</sequence>
<organism evidence="2 3">
    <name type="scientific">Thalassomonas viridans</name>
    <dbReference type="NCBI Taxonomy" id="137584"/>
    <lineage>
        <taxon>Bacteria</taxon>
        <taxon>Pseudomonadati</taxon>
        <taxon>Pseudomonadota</taxon>
        <taxon>Gammaproteobacteria</taxon>
        <taxon>Alteromonadales</taxon>
        <taxon>Colwelliaceae</taxon>
        <taxon>Thalassomonas</taxon>
    </lineage>
</organism>
<dbReference type="KEGG" id="tvd:SG34_029640"/>
<reference evidence="2 3" key="1">
    <citation type="journal article" date="2015" name="Genome Announc.">
        <title>Draft Genome Sequences of Marine Isolates of Thalassomonas viridans and Thalassomonas actiniarum.</title>
        <authorList>
            <person name="Olonade I."/>
            <person name="van Zyl L.J."/>
            <person name="Trindade M."/>
        </authorList>
    </citation>
    <scope>NUCLEOTIDE SEQUENCE [LARGE SCALE GENOMIC DNA]</scope>
    <source>
        <strain evidence="2 3">XOM25</strain>
    </source>
</reference>
<evidence type="ECO:0000313" key="3">
    <source>
        <dbReference type="Proteomes" id="UP000032352"/>
    </source>
</evidence>
<dbReference type="AlphaFoldDB" id="A0AAE9Z8Y4"/>
<dbReference type="EMBL" id="CP059734">
    <property type="protein sequence ID" value="WDE08904.1"/>
    <property type="molecule type" value="Genomic_DNA"/>
</dbReference>
<evidence type="ECO:0000313" key="1">
    <source>
        <dbReference type="EMBL" id="WDE08904.1"/>
    </source>
</evidence>
<dbReference type="KEGG" id="tvd:SG34_034005"/>
<dbReference type="Proteomes" id="UP000032352">
    <property type="component" value="Chromosome pTvir"/>
</dbReference>
<gene>
    <name evidence="2" type="ORF">SG34_029640</name>
    <name evidence="1" type="ORF">SG34_034005</name>
</gene>
<evidence type="ECO:0000313" key="2">
    <source>
        <dbReference type="EMBL" id="WDE08951.1"/>
    </source>
</evidence>